<feature type="compositionally biased region" description="Low complexity" evidence="1">
    <location>
        <begin position="1"/>
        <end position="10"/>
    </location>
</feature>
<organism evidence="2 3">
    <name type="scientific">Aquipuribacter hungaricus</name>
    <dbReference type="NCBI Taxonomy" id="545624"/>
    <lineage>
        <taxon>Bacteria</taxon>
        <taxon>Bacillati</taxon>
        <taxon>Actinomycetota</taxon>
        <taxon>Actinomycetes</taxon>
        <taxon>Micrococcales</taxon>
        <taxon>Intrasporangiaceae</taxon>
        <taxon>Aquipuribacter</taxon>
    </lineage>
</organism>
<proteinExistence type="predicted"/>
<evidence type="ECO:0000313" key="2">
    <source>
        <dbReference type="EMBL" id="MFC3687778.1"/>
    </source>
</evidence>
<evidence type="ECO:0000256" key="1">
    <source>
        <dbReference type="SAM" id="MobiDB-lite"/>
    </source>
</evidence>
<dbReference type="SUPFAM" id="SSF55486">
    <property type="entry name" value="Metalloproteases ('zincins'), catalytic domain"/>
    <property type="match status" value="1"/>
</dbReference>
<feature type="compositionally biased region" description="Basic residues" evidence="1">
    <location>
        <begin position="11"/>
        <end position="22"/>
    </location>
</feature>
<reference evidence="3" key="1">
    <citation type="journal article" date="2019" name="Int. J. Syst. Evol. Microbiol.">
        <title>The Global Catalogue of Microorganisms (GCM) 10K type strain sequencing project: providing services to taxonomists for standard genome sequencing and annotation.</title>
        <authorList>
            <consortium name="The Broad Institute Genomics Platform"/>
            <consortium name="The Broad Institute Genome Sequencing Center for Infectious Disease"/>
            <person name="Wu L."/>
            <person name="Ma J."/>
        </authorList>
    </citation>
    <scope>NUCLEOTIDE SEQUENCE [LARGE SCALE GENOMIC DNA]</scope>
    <source>
        <strain evidence="3">NCAIM B.02333</strain>
    </source>
</reference>
<gene>
    <name evidence="2" type="ORF">ACFOLH_05415</name>
</gene>
<dbReference type="Gene3D" id="3.30.2010.20">
    <property type="match status" value="1"/>
</dbReference>
<sequence>MGTDGRTPTGPRRRRRDRRGRGLRGEVLAPGLPGARTRSERFDAYVLDAVARLEPRWGEALVDVDVAVELVPPSDPGPWEEQVAPLGRVFAAEEGHPARLVVYRRPVEARADDDLPRLVHEVVVEQVATLLARSPEEIDPSVVEDDEG</sequence>
<evidence type="ECO:0000313" key="3">
    <source>
        <dbReference type="Proteomes" id="UP001595685"/>
    </source>
</evidence>
<feature type="region of interest" description="Disordered" evidence="1">
    <location>
        <begin position="1"/>
        <end position="34"/>
    </location>
</feature>
<dbReference type="CDD" id="cd12954">
    <property type="entry name" value="MMP_TTHA0227_like_1"/>
    <property type="match status" value="1"/>
</dbReference>
<protein>
    <submittedName>
        <fullName evidence="2">Metallopeptidase family protein</fullName>
    </submittedName>
</protein>
<dbReference type="Proteomes" id="UP001595685">
    <property type="component" value="Unassembled WGS sequence"/>
</dbReference>
<dbReference type="EMBL" id="JBHRWW010000003">
    <property type="protein sequence ID" value="MFC3687778.1"/>
    <property type="molecule type" value="Genomic_DNA"/>
</dbReference>
<comment type="caution">
    <text evidence="2">The sequence shown here is derived from an EMBL/GenBank/DDBJ whole genome shotgun (WGS) entry which is preliminary data.</text>
</comment>
<accession>A0ABV7WGX0</accession>
<dbReference type="InterPro" id="IPR010428">
    <property type="entry name" value="Zincin_1"/>
</dbReference>
<dbReference type="RefSeq" id="WP_340296141.1">
    <property type="nucleotide sequence ID" value="NZ_JBBEOI010000426.1"/>
</dbReference>
<dbReference type="Pfam" id="PF06262">
    <property type="entry name" value="Zincin_1"/>
    <property type="match status" value="1"/>
</dbReference>
<dbReference type="InterPro" id="IPR038555">
    <property type="entry name" value="Zincin_1_sf"/>
</dbReference>
<name>A0ABV7WGX0_9MICO</name>
<keyword evidence="3" id="KW-1185">Reference proteome</keyword>